<name>A0AAD7VP18_9ASCO</name>
<dbReference type="EMBL" id="JARPMG010000015">
    <property type="protein sequence ID" value="KAJ8096488.1"/>
    <property type="molecule type" value="Genomic_DNA"/>
</dbReference>
<evidence type="ECO:0000313" key="2">
    <source>
        <dbReference type="Proteomes" id="UP001217417"/>
    </source>
</evidence>
<comment type="caution">
    <text evidence="1">The sequence shown here is derived from an EMBL/GenBank/DDBJ whole genome shotgun (WGS) entry which is preliminary data.</text>
</comment>
<dbReference type="GeneID" id="80886263"/>
<protein>
    <submittedName>
        <fullName evidence="1">Uncharacterized protein</fullName>
    </submittedName>
</protein>
<gene>
    <name evidence="1" type="ORF">POJ06DRAFT_47544</name>
</gene>
<evidence type="ECO:0000313" key="1">
    <source>
        <dbReference type="EMBL" id="KAJ8096488.1"/>
    </source>
</evidence>
<sequence length="98" mass="11456">MEATPVSFFQREWFETRFRGSRVRTRSCYGKILRTHSLFLDNCSFVILPCSCTSNFFLRGTVRSIYYYYCQVGIREDFAVTSIFSVPVKELLGLTNKP</sequence>
<accession>A0AAD7VP18</accession>
<dbReference type="RefSeq" id="XP_056039938.1">
    <property type="nucleotide sequence ID" value="XM_056191097.1"/>
</dbReference>
<proteinExistence type="predicted"/>
<dbReference type="Proteomes" id="UP001217417">
    <property type="component" value="Unassembled WGS sequence"/>
</dbReference>
<organism evidence="1 2">
    <name type="scientific">Lipomyces tetrasporus</name>
    <dbReference type="NCBI Taxonomy" id="54092"/>
    <lineage>
        <taxon>Eukaryota</taxon>
        <taxon>Fungi</taxon>
        <taxon>Dikarya</taxon>
        <taxon>Ascomycota</taxon>
        <taxon>Saccharomycotina</taxon>
        <taxon>Lipomycetes</taxon>
        <taxon>Lipomycetales</taxon>
        <taxon>Lipomycetaceae</taxon>
        <taxon>Lipomyces</taxon>
    </lineage>
</organism>
<dbReference type="AlphaFoldDB" id="A0AAD7VP18"/>
<keyword evidence="2" id="KW-1185">Reference proteome</keyword>
<reference evidence="1" key="1">
    <citation type="submission" date="2023-03" db="EMBL/GenBank/DDBJ databases">
        <title>Near-Complete genome sequence of Lipomyces tetrasporous NRRL Y-64009, an oleaginous yeast capable of growing on lignocellulosic hydrolysates.</title>
        <authorList>
            <consortium name="Lawrence Berkeley National Laboratory"/>
            <person name="Jagtap S.S."/>
            <person name="Liu J.-J."/>
            <person name="Walukiewicz H.E."/>
            <person name="Pangilinan J."/>
            <person name="Lipzen A."/>
            <person name="Ahrendt S."/>
            <person name="Koriabine M."/>
            <person name="Cobaugh K."/>
            <person name="Salamov A."/>
            <person name="Yoshinaga Y."/>
            <person name="Ng V."/>
            <person name="Daum C."/>
            <person name="Grigoriev I.V."/>
            <person name="Slininger P.J."/>
            <person name="Dien B.S."/>
            <person name="Jin Y.-S."/>
            <person name="Rao C.V."/>
        </authorList>
    </citation>
    <scope>NUCLEOTIDE SEQUENCE</scope>
    <source>
        <strain evidence="1">NRRL Y-64009</strain>
    </source>
</reference>